<evidence type="ECO:0000256" key="2">
    <source>
        <dbReference type="ARBA" id="ARBA00009897"/>
    </source>
</evidence>
<name>A0A9D3NFV2_9TELE</name>
<dbReference type="GO" id="GO:0005737">
    <property type="term" value="C:cytoplasm"/>
    <property type="evidence" value="ECO:0007669"/>
    <property type="project" value="UniProtKB-SubCell"/>
</dbReference>
<dbReference type="InterPro" id="IPR008146">
    <property type="entry name" value="Gln_synth_cat_dom"/>
</dbReference>
<dbReference type="SUPFAM" id="SSF55931">
    <property type="entry name" value="Glutamine synthetase/guanido kinase"/>
    <property type="match status" value="2"/>
</dbReference>
<evidence type="ECO:0000256" key="6">
    <source>
        <dbReference type="ARBA" id="ARBA00022490"/>
    </source>
</evidence>
<dbReference type="InterPro" id="IPR027302">
    <property type="entry name" value="Gln_synth_N_conserv_site"/>
</dbReference>
<feature type="signal peptide" evidence="14">
    <location>
        <begin position="1"/>
        <end position="21"/>
    </location>
</feature>
<comment type="caution">
    <text evidence="17">The sequence shown here is derived from an EMBL/GenBank/DDBJ whole genome shotgun (WGS) entry which is preliminary data.</text>
</comment>
<dbReference type="FunFam" id="3.30.590.10:FF:000004">
    <property type="entry name" value="Glutamine synthetase"/>
    <property type="match status" value="1"/>
</dbReference>
<keyword evidence="14" id="KW-0732">Signal</keyword>
<evidence type="ECO:0000256" key="12">
    <source>
        <dbReference type="RuleBase" id="RU004356"/>
    </source>
</evidence>
<comment type="similarity">
    <text evidence="2 10 11">Belongs to the glutamine synthetase family.</text>
</comment>
<dbReference type="OrthoDB" id="1936100at2759"/>
<feature type="domain" description="GS beta-grasp" evidence="15">
    <location>
        <begin position="94"/>
        <end position="174"/>
    </location>
</feature>
<feature type="domain" description="GS catalytic" evidence="16">
    <location>
        <begin position="181"/>
        <end position="531"/>
    </location>
</feature>
<keyword evidence="8 12" id="KW-0547">Nucleotide-binding</keyword>
<evidence type="ECO:0000256" key="9">
    <source>
        <dbReference type="ARBA" id="ARBA00022840"/>
    </source>
</evidence>
<dbReference type="InterPro" id="IPR027303">
    <property type="entry name" value="Gln_synth_gly_rich_site"/>
</dbReference>
<proteinExistence type="inferred from homology"/>
<dbReference type="EC" id="6.3.1.2" evidence="4 12"/>
<dbReference type="SUPFAM" id="SSF54368">
    <property type="entry name" value="Glutamine synthetase, N-terminal domain"/>
    <property type="match status" value="1"/>
</dbReference>
<dbReference type="GO" id="GO:0006542">
    <property type="term" value="P:glutamine biosynthetic process"/>
    <property type="evidence" value="ECO:0007669"/>
    <property type="project" value="InterPro"/>
</dbReference>
<dbReference type="PANTHER" id="PTHR20852">
    <property type="entry name" value="GLUTAMINE SYNTHETASE"/>
    <property type="match status" value="1"/>
</dbReference>
<evidence type="ECO:0000259" key="16">
    <source>
        <dbReference type="PROSITE" id="PS51987"/>
    </source>
</evidence>
<evidence type="ECO:0000313" key="17">
    <source>
        <dbReference type="EMBL" id="KAG7320849.1"/>
    </source>
</evidence>
<dbReference type="InterPro" id="IPR036651">
    <property type="entry name" value="Gln_synt_N_sf"/>
</dbReference>
<dbReference type="PROSITE" id="PS51987">
    <property type="entry name" value="GS_CATALYTIC"/>
    <property type="match status" value="1"/>
</dbReference>
<dbReference type="PROSITE" id="PS00181">
    <property type="entry name" value="GLNA_ATP"/>
    <property type="match status" value="1"/>
</dbReference>
<dbReference type="GO" id="GO:0004356">
    <property type="term" value="F:glutamine synthetase activity"/>
    <property type="evidence" value="ECO:0007669"/>
    <property type="project" value="UniProtKB-EC"/>
</dbReference>
<evidence type="ECO:0000256" key="3">
    <source>
        <dbReference type="ARBA" id="ARBA00011823"/>
    </source>
</evidence>
<keyword evidence="18" id="KW-1185">Reference proteome</keyword>
<evidence type="ECO:0000256" key="1">
    <source>
        <dbReference type="ARBA" id="ARBA00004496"/>
    </source>
</evidence>
<comment type="catalytic activity">
    <reaction evidence="12">
        <text>L-glutamate + NH4(+) + ATP = L-glutamine + ADP + phosphate + H(+)</text>
        <dbReference type="Rhea" id="RHEA:16169"/>
        <dbReference type="ChEBI" id="CHEBI:15378"/>
        <dbReference type="ChEBI" id="CHEBI:28938"/>
        <dbReference type="ChEBI" id="CHEBI:29985"/>
        <dbReference type="ChEBI" id="CHEBI:30616"/>
        <dbReference type="ChEBI" id="CHEBI:43474"/>
        <dbReference type="ChEBI" id="CHEBI:58359"/>
        <dbReference type="ChEBI" id="CHEBI:456216"/>
        <dbReference type="EC" id="6.3.1.2"/>
    </reaction>
</comment>
<protein>
    <recommendedName>
        <fullName evidence="5 12">Glutamine synthetase</fullName>
        <ecNumber evidence="4 12">6.3.1.2</ecNumber>
    </recommendedName>
</protein>
<dbReference type="AlphaFoldDB" id="A0A9D3NFV2"/>
<dbReference type="GO" id="GO:0005524">
    <property type="term" value="F:ATP binding"/>
    <property type="evidence" value="ECO:0007669"/>
    <property type="project" value="UniProtKB-KW"/>
</dbReference>
<evidence type="ECO:0000256" key="10">
    <source>
        <dbReference type="PROSITE-ProRule" id="PRU01330"/>
    </source>
</evidence>
<reference evidence="17 18" key="1">
    <citation type="submission" date="2021-06" db="EMBL/GenBank/DDBJ databases">
        <title>Chromosome-level genome assembly of the red-tail catfish (Hemibagrus wyckioides).</title>
        <authorList>
            <person name="Shao F."/>
        </authorList>
    </citation>
    <scope>NUCLEOTIDE SEQUENCE [LARGE SCALE GENOMIC DNA]</scope>
    <source>
        <strain evidence="17">EC202008001</strain>
        <tissue evidence="17">Blood</tissue>
    </source>
</reference>
<evidence type="ECO:0000256" key="14">
    <source>
        <dbReference type="SAM" id="SignalP"/>
    </source>
</evidence>
<dbReference type="InterPro" id="IPR050292">
    <property type="entry name" value="Glutamine_Synthetase"/>
</dbReference>
<evidence type="ECO:0000256" key="13">
    <source>
        <dbReference type="SAM" id="MobiDB-lite"/>
    </source>
</evidence>
<evidence type="ECO:0000256" key="11">
    <source>
        <dbReference type="RuleBase" id="RU000384"/>
    </source>
</evidence>
<gene>
    <name evidence="17" type="ORF">KOW79_015264</name>
</gene>
<evidence type="ECO:0000256" key="7">
    <source>
        <dbReference type="ARBA" id="ARBA00022598"/>
    </source>
</evidence>
<dbReference type="FunFam" id="3.30.590.10:FF:000011">
    <property type="entry name" value="Glutamine synthetase"/>
    <property type="match status" value="1"/>
</dbReference>
<dbReference type="PROSITE" id="PS00180">
    <property type="entry name" value="GLNA_1"/>
    <property type="match status" value="1"/>
</dbReference>
<dbReference type="Pfam" id="PF03951">
    <property type="entry name" value="Gln-synt_N"/>
    <property type="match status" value="1"/>
</dbReference>
<dbReference type="Gene3D" id="3.10.20.70">
    <property type="entry name" value="Glutamine synthetase, N-terminal domain"/>
    <property type="match status" value="1"/>
</dbReference>
<comment type="subcellular location">
    <subcellularLocation>
        <location evidence="1">Cytoplasm</location>
    </subcellularLocation>
</comment>
<dbReference type="Proteomes" id="UP000824219">
    <property type="component" value="Linkage Group LG18"/>
</dbReference>
<sequence>MDPAVLIFLLYVMIAHDLVCGLIQYRAQAAKPHKRAALTWRSSARICHGPWRVSSKSSTSTFAGAAMSNALSVSSQLNKVLRSHYLSLPQGGLCQVTYVWIDGSGEGLRSKTRTLESEPSSTEDIPEWNFDGSSTNQSETADSDMILVPVSIFRDPFTLDPNKLVFCEVLKNDRKPAETNHRHVCKKIMEKVKDFRPWFGMEQEYTLLGIDGHPYSWPSNGYPKPQGLYYCGVGADRAYGRDIVECHYKACIYAGIKICGANAEVKPSQWEFQVGPCEGIVAGDHLWMARFLLHRVCEDFGVVATLDPKPIPGNWNGAGCHTNFSTEATRAEGGLEHMEKIIEKLRAHHVQHIRISDPHGGHDNQRRLTGFNETSNIHEFSAAVASRRVSIRIPLNVSQDKRGYLEDRRPAANCDPYAVTSAIARTCLMEDEVEDLLSDLDINDLEWVHVKEAVAGAHLWMAHYLLHRVCEGFGVIVTLDPKPIPGNWKGAGCHTNFSTEATRAEGGLEYIEKMIEKLRPHHIHHIRISDPHGGQDNQRRLTGFNKTSNEFSAAVASPGVSIRIPLNVSQNKHGYLEDRRPAANCDPYAVTGAIARTCLMEDKEEDLLSDLDINNLD</sequence>
<dbReference type="PROSITE" id="PS51986">
    <property type="entry name" value="GS_BETA_GRASP"/>
    <property type="match status" value="1"/>
</dbReference>
<feature type="chain" id="PRO_5038570693" description="Glutamine synthetase" evidence="14">
    <location>
        <begin position="22"/>
        <end position="617"/>
    </location>
</feature>
<dbReference type="SMART" id="SM01230">
    <property type="entry name" value="Gln-synt_C"/>
    <property type="match status" value="1"/>
</dbReference>
<dbReference type="Gene3D" id="3.30.590.10">
    <property type="entry name" value="Glutamine synthetase/guanido kinase, catalytic domain"/>
    <property type="match status" value="2"/>
</dbReference>
<dbReference type="EMBL" id="JAHKSW010000018">
    <property type="protein sequence ID" value="KAG7320849.1"/>
    <property type="molecule type" value="Genomic_DNA"/>
</dbReference>
<evidence type="ECO:0000313" key="18">
    <source>
        <dbReference type="Proteomes" id="UP000824219"/>
    </source>
</evidence>
<dbReference type="InterPro" id="IPR008147">
    <property type="entry name" value="Gln_synt_N"/>
</dbReference>
<keyword evidence="7 12" id="KW-0436">Ligase</keyword>
<evidence type="ECO:0000256" key="4">
    <source>
        <dbReference type="ARBA" id="ARBA00012937"/>
    </source>
</evidence>
<dbReference type="FunFam" id="3.10.20.70:FF:000004">
    <property type="entry name" value="Glutamine synthetase"/>
    <property type="match status" value="1"/>
</dbReference>
<feature type="region of interest" description="Disordered" evidence="13">
    <location>
        <begin position="110"/>
        <end position="139"/>
    </location>
</feature>
<dbReference type="Pfam" id="PF00120">
    <property type="entry name" value="Gln-synt_C"/>
    <property type="match status" value="1"/>
</dbReference>
<dbReference type="InterPro" id="IPR014746">
    <property type="entry name" value="Gln_synth/guanido_kin_cat_dom"/>
</dbReference>
<keyword evidence="6" id="KW-0963">Cytoplasm</keyword>
<evidence type="ECO:0000259" key="15">
    <source>
        <dbReference type="PROSITE" id="PS51986"/>
    </source>
</evidence>
<accession>A0A9D3NFV2</accession>
<comment type="subunit">
    <text evidence="3">Homooctamer.</text>
</comment>
<evidence type="ECO:0000256" key="5">
    <source>
        <dbReference type="ARBA" id="ARBA00021364"/>
    </source>
</evidence>
<organism evidence="17 18">
    <name type="scientific">Hemibagrus wyckioides</name>
    <dbReference type="NCBI Taxonomy" id="337641"/>
    <lineage>
        <taxon>Eukaryota</taxon>
        <taxon>Metazoa</taxon>
        <taxon>Chordata</taxon>
        <taxon>Craniata</taxon>
        <taxon>Vertebrata</taxon>
        <taxon>Euteleostomi</taxon>
        <taxon>Actinopterygii</taxon>
        <taxon>Neopterygii</taxon>
        <taxon>Teleostei</taxon>
        <taxon>Ostariophysi</taxon>
        <taxon>Siluriformes</taxon>
        <taxon>Bagridae</taxon>
        <taxon>Hemibagrus</taxon>
    </lineage>
</organism>
<keyword evidence="9 12" id="KW-0067">ATP-binding</keyword>
<evidence type="ECO:0000256" key="8">
    <source>
        <dbReference type="ARBA" id="ARBA00022741"/>
    </source>
</evidence>
<dbReference type="PANTHER" id="PTHR20852:SF43">
    <property type="entry name" value="GLUTAMINE SYNTHETASE"/>
    <property type="match status" value="1"/>
</dbReference>